<dbReference type="GO" id="GO:0005524">
    <property type="term" value="F:ATP binding"/>
    <property type="evidence" value="ECO:0007669"/>
    <property type="project" value="InterPro"/>
</dbReference>
<dbReference type="Gene3D" id="1.10.510.10">
    <property type="entry name" value="Transferase(Phosphotransferase) domain 1"/>
    <property type="match status" value="1"/>
</dbReference>
<dbReference type="PANTHER" id="PTHR44329:SF140">
    <property type="entry name" value="INACTIVE PROTEIN TYROSINE KINASE PTKL"/>
    <property type="match status" value="1"/>
</dbReference>
<reference evidence="2" key="1">
    <citation type="submission" date="2021-02" db="EMBL/GenBank/DDBJ databases">
        <title>First Annotated Genome of the Yellow-green Alga Tribonema minus.</title>
        <authorList>
            <person name="Mahan K.M."/>
        </authorList>
    </citation>
    <scope>NUCLEOTIDE SEQUENCE</scope>
    <source>
        <strain evidence="2">UTEX B ZZ1240</strain>
    </source>
</reference>
<evidence type="ECO:0000313" key="3">
    <source>
        <dbReference type="Proteomes" id="UP000664859"/>
    </source>
</evidence>
<dbReference type="PANTHER" id="PTHR44329">
    <property type="entry name" value="SERINE/THREONINE-PROTEIN KINASE TNNI3K-RELATED"/>
    <property type="match status" value="1"/>
</dbReference>
<dbReference type="Proteomes" id="UP000664859">
    <property type="component" value="Unassembled WGS sequence"/>
</dbReference>
<evidence type="ECO:0000313" key="2">
    <source>
        <dbReference type="EMBL" id="KAG5179638.1"/>
    </source>
</evidence>
<feature type="domain" description="Protein kinase" evidence="1">
    <location>
        <begin position="43"/>
        <end position="321"/>
    </location>
</feature>
<dbReference type="InterPro" id="IPR000719">
    <property type="entry name" value="Prot_kinase_dom"/>
</dbReference>
<dbReference type="SUPFAM" id="SSF56112">
    <property type="entry name" value="Protein kinase-like (PK-like)"/>
    <property type="match status" value="1"/>
</dbReference>
<dbReference type="PROSITE" id="PS50011">
    <property type="entry name" value="PROTEIN_KINASE_DOM"/>
    <property type="match status" value="1"/>
</dbReference>
<gene>
    <name evidence="2" type="ORF">JKP88DRAFT_270324</name>
</gene>
<dbReference type="GO" id="GO:0004674">
    <property type="term" value="F:protein serine/threonine kinase activity"/>
    <property type="evidence" value="ECO:0007669"/>
    <property type="project" value="TreeGrafter"/>
</dbReference>
<dbReference type="SMART" id="SM00220">
    <property type="entry name" value="S_TKc"/>
    <property type="match status" value="1"/>
</dbReference>
<dbReference type="AlphaFoldDB" id="A0A835YS35"/>
<accession>A0A835YS35</accession>
<dbReference type="InterPro" id="IPR001245">
    <property type="entry name" value="Ser-Thr/Tyr_kinase_cat_dom"/>
</dbReference>
<dbReference type="Pfam" id="PF07714">
    <property type="entry name" value="PK_Tyr_Ser-Thr"/>
    <property type="match status" value="1"/>
</dbReference>
<dbReference type="InterPro" id="IPR051681">
    <property type="entry name" value="Ser/Thr_Kinases-Pseudokinases"/>
</dbReference>
<dbReference type="InterPro" id="IPR011009">
    <property type="entry name" value="Kinase-like_dom_sf"/>
</dbReference>
<dbReference type="EMBL" id="JAFCMP010000446">
    <property type="protein sequence ID" value="KAG5179638.1"/>
    <property type="molecule type" value="Genomic_DNA"/>
</dbReference>
<keyword evidence="2" id="KW-0418">Kinase</keyword>
<protein>
    <submittedName>
        <fullName evidence="2">Serine/threonine-protein kinase CTR1</fullName>
    </submittedName>
</protein>
<organism evidence="2 3">
    <name type="scientific">Tribonema minus</name>
    <dbReference type="NCBI Taxonomy" id="303371"/>
    <lineage>
        <taxon>Eukaryota</taxon>
        <taxon>Sar</taxon>
        <taxon>Stramenopiles</taxon>
        <taxon>Ochrophyta</taxon>
        <taxon>PX clade</taxon>
        <taxon>Xanthophyceae</taxon>
        <taxon>Tribonematales</taxon>
        <taxon>Tribonemataceae</taxon>
        <taxon>Tribonema</taxon>
    </lineage>
</organism>
<evidence type="ECO:0000259" key="1">
    <source>
        <dbReference type="PROSITE" id="PS50011"/>
    </source>
</evidence>
<comment type="caution">
    <text evidence="2">The sequence shown here is derived from an EMBL/GenBank/DDBJ whole genome shotgun (WGS) entry which is preliminary data.</text>
</comment>
<sequence length="331" mass="36096">MPGAKHGDCQAATESAAAHVEQKSAPVSHVPPELSFNIPFDSVSHLKHLADGGMCHVYSGILGHTPCVLKQDKLQLASRDLDTELQVMQVLDHPNIVKLYGAGLTPEGLTFICMEALSGGTLAHYLGTAGSHEGGLGAVGRWLTRHLYMTLEDALRHAQGIASAISYMHTRAMPGAAIMHRDLKSSNLAFAADGTLKLFDFGLAKILRERDRADCSDRYKLTGNTGSLRYMAPEVALEQPYNETADVYSFSILLWELASLQRPFDRYSVADFRDRVVLAGERPPLNAAWPQGLQDLLVRCWAPNAAARPSIDEVQLELARIVAALDRRSTA</sequence>
<keyword evidence="2" id="KW-0808">Transferase</keyword>
<keyword evidence="3" id="KW-1185">Reference proteome</keyword>
<name>A0A835YS35_9STRA</name>
<proteinExistence type="predicted"/>
<dbReference type="OrthoDB" id="187301at2759"/>